<dbReference type="GO" id="GO:0005886">
    <property type="term" value="C:plasma membrane"/>
    <property type="evidence" value="ECO:0007669"/>
    <property type="project" value="TreeGrafter"/>
</dbReference>
<name>A0A285T670_9RHOB</name>
<feature type="transmembrane region" description="Helical" evidence="8">
    <location>
        <begin position="21"/>
        <end position="39"/>
    </location>
</feature>
<dbReference type="InterPro" id="IPR017896">
    <property type="entry name" value="4Fe4S_Fe-S-bd"/>
</dbReference>
<evidence type="ECO:0000313" key="10">
    <source>
        <dbReference type="EMBL" id="SOC16874.1"/>
    </source>
</evidence>
<dbReference type="PROSITE" id="PS51379">
    <property type="entry name" value="4FE4S_FER_2"/>
    <property type="match status" value="1"/>
</dbReference>
<gene>
    <name evidence="10" type="ORF">SAMN05877831_11527</name>
</gene>
<keyword evidence="4" id="KW-0677">Repeat</keyword>
<dbReference type="RefSeq" id="WP_097071084.1">
    <property type="nucleotide sequence ID" value="NZ_OBMT01000015.1"/>
</dbReference>
<dbReference type="GO" id="GO:0046872">
    <property type="term" value="F:metal ion binding"/>
    <property type="evidence" value="ECO:0007669"/>
    <property type="project" value="UniProtKB-KW"/>
</dbReference>
<feature type="transmembrane region" description="Helical" evidence="8">
    <location>
        <begin position="59"/>
        <end position="88"/>
    </location>
</feature>
<keyword evidence="8" id="KW-0472">Membrane</keyword>
<dbReference type="InterPro" id="IPR011886">
    <property type="entry name" value="NapH_MauN"/>
</dbReference>
<evidence type="ECO:0000256" key="1">
    <source>
        <dbReference type="ARBA" id="ARBA00022448"/>
    </source>
</evidence>
<dbReference type="Proteomes" id="UP000219111">
    <property type="component" value="Unassembled WGS sequence"/>
</dbReference>
<organism evidence="10 11">
    <name type="scientific">Rhodobacter maris</name>
    <dbReference type="NCBI Taxonomy" id="446682"/>
    <lineage>
        <taxon>Bacteria</taxon>
        <taxon>Pseudomonadati</taxon>
        <taxon>Pseudomonadota</taxon>
        <taxon>Alphaproteobacteria</taxon>
        <taxon>Rhodobacterales</taxon>
        <taxon>Rhodobacter group</taxon>
        <taxon>Rhodobacter</taxon>
    </lineage>
</organism>
<dbReference type="InterPro" id="IPR051684">
    <property type="entry name" value="Electron_Trans/Redox"/>
</dbReference>
<keyword evidence="7" id="KW-0411">Iron-sulfur</keyword>
<dbReference type="NCBIfam" id="TIGR02163">
    <property type="entry name" value="napH"/>
    <property type="match status" value="1"/>
</dbReference>
<dbReference type="Pfam" id="PF12838">
    <property type="entry name" value="Fer4_7"/>
    <property type="match status" value="1"/>
</dbReference>
<evidence type="ECO:0000256" key="4">
    <source>
        <dbReference type="ARBA" id="ARBA00022737"/>
    </source>
</evidence>
<dbReference type="OrthoDB" id="9806398at2"/>
<evidence type="ECO:0000256" key="2">
    <source>
        <dbReference type="ARBA" id="ARBA00022485"/>
    </source>
</evidence>
<evidence type="ECO:0000256" key="7">
    <source>
        <dbReference type="ARBA" id="ARBA00023014"/>
    </source>
</evidence>
<reference evidence="11" key="1">
    <citation type="submission" date="2017-08" db="EMBL/GenBank/DDBJ databases">
        <authorList>
            <person name="Varghese N."/>
            <person name="Submissions S."/>
        </authorList>
    </citation>
    <scope>NUCLEOTIDE SEQUENCE [LARGE SCALE GENOMIC DNA]</scope>
    <source>
        <strain evidence="11">JA276</strain>
    </source>
</reference>
<feature type="domain" description="4Fe-4S ferredoxin-type" evidence="9">
    <location>
        <begin position="241"/>
        <end position="270"/>
    </location>
</feature>
<dbReference type="InterPro" id="IPR017900">
    <property type="entry name" value="4Fe4S_Fe_S_CS"/>
</dbReference>
<keyword evidence="3" id="KW-0479">Metal-binding</keyword>
<keyword evidence="5" id="KW-0249">Electron transport</keyword>
<dbReference type="PANTHER" id="PTHR30176:SF3">
    <property type="entry name" value="FERREDOXIN-TYPE PROTEIN NAPH"/>
    <property type="match status" value="1"/>
</dbReference>
<dbReference type="Pfam" id="PF12801">
    <property type="entry name" value="Fer4_5"/>
    <property type="match status" value="2"/>
</dbReference>
<accession>A0A285T670</accession>
<keyword evidence="8" id="KW-0812">Transmembrane</keyword>
<keyword evidence="8" id="KW-1133">Transmembrane helix</keyword>
<keyword evidence="2" id="KW-0004">4Fe-4S</keyword>
<dbReference type="PROSITE" id="PS00198">
    <property type="entry name" value="4FE4S_FER_1"/>
    <property type="match status" value="1"/>
</dbReference>
<sequence length="291" mass="31729">MSAPKGRLAAQKWLITRRLSQLGFLMLFLSGPWFGLWIAKGNLTGSVTLDVLPLSDPFVILQSLAAGHIPATTALIGAAIVTVTYALIGGRVYCSWVCPINPVTDVAHWAHRRLNLPKGWQPARTTRLWLMVTVLAVSAATGTVAWEFVNPISLLHRGLVFGIGFGWTFVLAVFLFDLFVSRHGWCGHLCPVGAFYGQIGRKPVLRVSARARAVCDDCMDCFTVCPEPQVLTPALRGATGSTPLILSRDCTNCGRCIDVCDLDVFRFTHRFDATPAPGRVASKSRLTEPQP</sequence>
<dbReference type="GO" id="GO:0051539">
    <property type="term" value="F:4 iron, 4 sulfur cluster binding"/>
    <property type="evidence" value="ECO:0007669"/>
    <property type="project" value="UniProtKB-KW"/>
</dbReference>
<dbReference type="NCBIfam" id="NF007013">
    <property type="entry name" value="PRK09477.1"/>
    <property type="match status" value="1"/>
</dbReference>
<dbReference type="AlphaFoldDB" id="A0A285T670"/>
<protein>
    <submittedName>
        <fullName evidence="10">Ferredoxin-type protein NapH</fullName>
    </submittedName>
</protein>
<evidence type="ECO:0000256" key="8">
    <source>
        <dbReference type="SAM" id="Phobius"/>
    </source>
</evidence>
<feature type="transmembrane region" description="Helical" evidence="8">
    <location>
        <begin position="128"/>
        <end position="146"/>
    </location>
</feature>
<proteinExistence type="predicted"/>
<evidence type="ECO:0000259" key="9">
    <source>
        <dbReference type="PROSITE" id="PS51379"/>
    </source>
</evidence>
<keyword evidence="6" id="KW-0408">Iron</keyword>
<keyword evidence="1" id="KW-0813">Transport</keyword>
<dbReference type="SUPFAM" id="SSF54862">
    <property type="entry name" value="4Fe-4S ferredoxins"/>
    <property type="match status" value="1"/>
</dbReference>
<dbReference type="EMBL" id="OBMT01000015">
    <property type="protein sequence ID" value="SOC16874.1"/>
    <property type="molecule type" value="Genomic_DNA"/>
</dbReference>
<feature type="transmembrane region" description="Helical" evidence="8">
    <location>
        <begin position="158"/>
        <end position="180"/>
    </location>
</feature>
<evidence type="ECO:0000313" key="11">
    <source>
        <dbReference type="Proteomes" id="UP000219111"/>
    </source>
</evidence>
<dbReference type="PANTHER" id="PTHR30176">
    <property type="entry name" value="FERREDOXIN-TYPE PROTEIN NAPH"/>
    <property type="match status" value="1"/>
</dbReference>
<evidence type="ECO:0000256" key="6">
    <source>
        <dbReference type="ARBA" id="ARBA00023004"/>
    </source>
</evidence>
<keyword evidence="11" id="KW-1185">Reference proteome</keyword>
<evidence type="ECO:0000256" key="3">
    <source>
        <dbReference type="ARBA" id="ARBA00022723"/>
    </source>
</evidence>
<evidence type="ECO:0000256" key="5">
    <source>
        <dbReference type="ARBA" id="ARBA00022982"/>
    </source>
</evidence>